<evidence type="ECO:0000313" key="1">
    <source>
        <dbReference type="EMBL" id="JAT14251.1"/>
    </source>
</evidence>
<protein>
    <submittedName>
        <fullName evidence="1">Uncharacterized protein</fullName>
    </submittedName>
</protein>
<name>A0A1B6KS54_9HEMI</name>
<reference evidence="1" key="1">
    <citation type="submission" date="2015-11" db="EMBL/GenBank/DDBJ databases">
        <title>De novo transcriptome assembly of four potential Pierce s Disease insect vectors from Arizona vineyards.</title>
        <authorList>
            <person name="Tassone E.E."/>
        </authorList>
    </citation>
    <scope>NUCLEOTIDE SEQUENCE</scope>
</reference>
<organism evidence="1">
    <name type="scientific">Graphocephala atropunctata</name>
    <dbReference type="NCBI Taxonomy" id="36148"/>
    <lineage>
        <taxon>Eukaryota</taxon>
        <taxon>Metazoa</taxon>
        <taxon>Ecdysozoa</taxon>
        <taxon>Arthropoda</taxon>
        <taxon>Hexapoda</taxon>
        <taxon>Insecta</taxon>
        <taxon>Pterygota</taxon>
        <taxon>Neoptera</taxon>
        <taxon>Paraneoptera</taxon>
        <taxon>Hemiptera</taxon>
        <taxon>Auchenorrhyncha</taxon>
        <taxon>Membracoidea</taxon>
        <taxon>Cicadellidae</taxon>
        <taxon>Cicadellinae</taxon>
        <taxon>Cicadellini</taxon>
        <taxon>Graphocephala</taxon>
    </lineage>
</organism>
<sequence length="118" mass="12312">MRVGSGGGGWSMGDHWNSVYHGDWHGHGYAVVYLVEGSVGSGYGHGGWGRGVVDGSWGRGVVDRSWSRGVVNGSRDVAGVASGDQGTQDDQCVHGGEVCWDCRLSRTSSRSTATLSAV</sequence>
<feature type="non-terminal residue" evidence="1">
    <location>
        <position position="118"/>
    </location>
</feature>
<gene>
    <name evidence="1" type="ORF">g.55153</name>
</gene>
<accession>A0A1B6KS54</accession>
<dbReference type="EMBL" id="GEBQ01025726">
    <property type="protein sequence ID" value="JAT14251.1"/>
    <property type="molecule type" value="Transcribed_RNA"/>
</dbReference>
<dbReference type="AlphaFoldDB" id="A0A1B6KS54"/>
<proteinExistence type="predicted"/>